<proteinExistence type="predicted"/>
<reference evidence="2" key="1">
    <citation type="submission" date="2021-01" db="EMBL/GenBank/DDBJ databases">
        <authorList>
            <person name="Corre E."/>
            <person name="Pelletier E."/>
            <person name="Niang G."/>
            <person name="Scheremetjew M."/>
            <person name="Finn R."/>
            <person name="Kale V."/>
            <person name="Holt S."/>
            <person name="Cochrane G."/>
            <person name="Meng A."/>
            <person name="Brown T."/>
            <person name="Cohen L."/>
        </authorList>
    </citation>
    <scope>NUCLEOTIDE SEQUENCE</scope>
    <source>
        <strain evidence="2">GSBS06</strain>
    </source>
</reference>
<sequence>MDHIIFANEAVEAYAEALSKVLKDYEECFKFVQAPLIRQKEREKEKERRKANDIDVVLALARRVRQVNNNDNNNSDKKNDMEKHLRRKRNSAPLSSFIDKDDEKEREEEDLKFSRPYLMNRQKLLVQEKATRRARASFLSVARDCLCVEDYNDSEKGFQKETLHLYEDILVKELIGVCEKFKFEQPKIEQVFPLWYHIKMIRQEGERISYERARLKSQRDSCTIQDVLQEWLFRMTSAANDTWTNVLKKRTGRHKNLSEIHEQMRQRLFHNVLEGCFMPVTLEKLKSDKNLKLYRTFHALTHPSQYNQRGSIISNSVFPSMND</sequence>
<dbReference type="EMBL" id="HBIN01021965">
    <property type="protein sequence ID" value="CAE0446867.1"/>
    <property type="molecule type" value="Transcribed_RNA"/>
</dbReference>
<evidence type="ECO:0000313" key="2">
    <source>
        <dbReference type="EMBL" id="CAE0446867.1"/>
    </source>
</evidence>
<protein>
    <submittedName>
        <fullName evidence="2">Uncharacterized protein</fullName>
    </submittedName>
</protein>
<name>A0A7S3PQ06_9STRA</name>
<accession>A0A7S3PQ06</accession>
<feature type="region of interest" description="Disordered" evidence="1">
    <location>
        <begin position="67"/>
        <end position="90"/>
    </location>
</feature>
<feature type="compositionally biased region" description="Basic and acidic residues" evidence="1">
    <location>
        <begin position="74"/>
        <end position="83"/>
    </location>
</feature>
<evidence type="ECO:0000256" key="1">
    <source>
        <dbReference type="SAM" id="MobiDB-lite"/>
    </source>
</evidence>
<dbReference type="AlphaFoldDB" id="A0A7S3PQ06"/>
<gene>
    <name evidence="2" type="ORF">ASTO00021_LOCUS16857</name>
</gene>
<organism evidence="2">
    <name type="scientific">Aplanochytrium stocchinoi</name>
    <dbReference type="NCBI Taxonomy" id="215587"/>
    <lineage>
        <taxon>Eukaryota</taxon>
        <taxon>Sar</taxon>
        <taxon>Stramenopiles</taxon>
        <taxon>Bigyra</taxon>
        <taxon>Labyrinthulomycetes</taxon>
        <taxon>Thraustochytrida</taxon>
        <taxon>Thraustochytriidae</taxon>
        <taxon>Aplanochytrium</taxon>
    </lineage>
</organism>